<accession>A0A379CBB0</accession>
<dbReference type="PROSITE" id="PS51750">
    <property type="entry name" value="BRO_N"/>
    <property type="match status" value="1"/>
</dbReference>
<dbReference type="Pfam" id="PF02498">
    <property type="entry name" value="Bro-N"/>
    <property type="match status" value="1"/>
</dbReference>
<protein>
    <submittedName>
        <fullName evidence="2">BRO family, N-terminal domain</fullName>
    </submittedName>
</protein>
<reference evidence="2 3" key="1">
    <citation type="submission" date="2018-06" db="EMBL/GenBank/DDBJ databases">
        <authorList>
            <consortium name="Pathogen Informatics"/>
            <person name="Doyle S."/>
        </authorList>
    </citation>
    <scope>NUCLEOTIDE SEQUENCE [LARGE SCALE GENOMIC DNA]</scope>
    <source>
        <strain evidence="2 3">NCTC12872</strain>
    </source>
</reference>
<name>A0A379CBB0_9PAST</name>
<dbReference type="OrthoDB" id="1042522at2"/>
<feature type="domain" description="Bro-N" evidence="1">
    <location>
        <begin position="1"/>
        <end position="113"/>
    </location>
</feature>
<evidence type="ECO:0000313" key="2">
    <source>
        <dbReference type="EMBL" id="SUB58957.1"/>
    </source>
</evidence>
<organism evidence="2 3">
    <name type="scientific">Phocoenobacter uteri</name>
    <dbReference type="NCBI Taxonomy" id="146806"/>
    <lineage>
        <taxon>Bacteria</taxon>
        <taxon>Pseudomonadati</taxon>
        <taxon>Pseudomonadota</taxon>
        <taxon>Gammaproteobacteria</taxon>
        <taxon>Pasteurellales</taxon>
        <taxon>Pasteurellaceae</taxon>
        <taxon>Phocoenobacter</taxon>
    </lineage>
</organism>
<dbReference type="EMBL" id="UGTA01000001">
    <property type="protein sequence ID" value="SUB58957.1"/>
    <property type="molecule type" value="Genomic_DNA"/>
</dbReference>
<dbReference type="RefSeq" id="WP_115315459.1">
    <property type="nucleotide sequence ID" value="NZ_LWIF01000001.1"/>
</dbReference>
<evidence type="ECO:0000313" key="3">
    <source>
        <dbReference type="Proteomes" id="UP000255417"/>
    </source>
</evidence>
<sequence>MSNQLTFKTTTLNPVIHNGQTYFTSSDLATMLEYANVDSVTKIYNRNSDEFTSDMTDTVKLTVSKRSTNLQTSTRIFSLRGCHLIAMFARTKVAKECRKWILDLIEKEIANQQQAERKTTVDERTGLRQAVSMLVSKKGLLYSDAYNFVNQRFNVQHIDELSSEQLPQAVEYVHKICLEGELITDPRYMVQENKCDEDTLQLLAKMYHFCNEAQEMRQKAIDTGMYNAINETLGGHFLHNFGMPLKCTMKKARAYFNNEVKKLDQNETVTIDRDTAKAVVQYINKSRLFAQSTEQVHRELFDALGITRFSGIKNDIAATAYDLSHEFNYWLDDFSNQVRPRLPCNF</sequence>
<dbReference type="Proteomes" id="UP000255417">
    <property type="component" value="Unassembled WGS sequence"/>
</dbReference>
<gene>
    <name evidence="2" type="ORF">NCTC12872_00926</name>
</gene>
<evidence type="ECO:0000259" key="1">
    <source>
        <dbReference type="PROSITE" id="PS51750"/>
    </source>
</evidence>
<dbReference type="AlphaFoldDB" id="A0A379CBB0"/>
<proteinExistence type="predicted"/>
<dbReference type="SMART" id="SM01040">
    <property type="entry name" value="Bro-N"/>
    <property type="match status" value="1"/>
</dbReference>
<keyword evidence="3" id="KW-1185">Reference proteome</keyword>
<dbReference type="InterPro" id="IPR003497">
    <property type="entry name" value="BRO_N_domain"/>
</dbReference>